<dbReference type="Proteomes" id="UP000007015">
    <property type="component" value="Chromosome 2"/>
</dbReference>
<sequence length="104" mass="11329">MAASERWATLSRPWATVAGGGMDDDGPSTAVVEDAGPARPCPDLAVPWLIPTLPRWRHGSNGVGGWTAGRQLVAGLSGGGGGGDDWWWWRRRWDHPDPRHPRRI</sequence>
<evidence type="ECO:0000313" key="2">
    <source>
        <dbReference type="EMBL" id="EEC73522.1"/>
    </source>
</evidence>
<gene>
    <name evidence="2" type="ORF">OsI_07908</name>
</gene>
<dbReference type="HOGENOM" id="CLU_2254609_0_0_1"/>
<dbReference type="AlphaFoldDB" id="B8AES0"/>
<proteinExistence type="predicted"/>
<keyword evidence="3" id="KW-1185">Reference proteome</keyword>
<dbReference type="EMBL" id="CM000127">
    <property type="protein sequence ID" value="EEC73522.1"/>
    <property type="molecule type" value="Genomic_DNA"/>
</dbReference>
<reference evidence="2 3" key="1">
    <citation type="journal article" date="2005" name="PLoS Biol.">
        <title>The genomes of Oryza sativa: a history of duplications.</title>
        <authorList>
            <person name="Yu J."/>
            <person name="Wang J."/>
            <person name="Lin W."/>
            <person name="Li S."/>
            <person name="Li H."/>
            <person name="Zhou J."/>
            <person name="Ni P."/>
            <person name="Dong W."/>
            <person name="Hu S."/>
            <person name="Zeng C."/>
            <person name="Zhang J."/>
            <person name="Zhang Y."/>
            <person name="Li R."/>
            <person name="Xu Z."/>
            <person name="Li S."/>
            <person name="Li X."/>
            <person name="Zheng H."/>
            <person name="Cong L."/>
            <person name="Lin L."/>
            <person name="Yin J."/>
            <person name="Geng J."/>
            <person name="Li G."/>
            <person name="Shi J."/>
            <person name="Liu J."/>
            <person name="Lv H."/>
            <person name="Li J."/>
            <person name="Wang J."/>
            <person name="Deng Y."/>
            <person name="Ran L."/>
            <person name="Shi X."/>
            <person name="Wang X."/>
            <person name="Wu Q."/>
            <person name="Li C."/>
            <person name="Ren X."/>
            <person name="Wang J."/>
            <person name="Wang X."/>
            <person name="Li D."/>
            <person name="Liu D."/>
            <person name="Zhang X."/>
            <person name="Ji Z."/>
            <person name="Zhao W."/>
            <person name="Sun Y."/>
            <person name="Zhang Z."/>
            <person name="Bao J."/>
            <person name="Han Y."/>
            <person name="Dong L."/>
            <person name="Ji J."/>
            <person name="Chen P."/>
            <person name="Wu S."/>
            <person name="Liu J."/>
            <person name="Xiao Y."/>
            <person name="Bu D."/>
            <person name="Tan J."/>
            <person name="Yang L."/>
            <person name="Ye C."/>
            <person name="Zhang J."/>
            <person name="Xu J."/>
            <person name="Zhou Y."/>
            <person name="Yu Y."/>
            <person name="Zhang B."/>
            <person name="Zhuang S."/>
            <person name="Wei H."/>
            <person name="Liu B."/>
            <person name="Lei M."/>
            <person name="Yu H."/>
            <person name="Li Y."/>
            <person name="Xu H."/>
            <person name="Wei S."/>
            <person name="He X."/>
            <person name="Fang L."/>
            <person name="Zhang Z."/>
            <person name="Zhang Y."/>
            <person name="Huang X."/>
            <person name="Su Z."/>
            <person name="Tong W."/>
            <person name="Li J."/>
            <person name="Tong Z."/>
            <person name="Li S."/>
            <person name="Ye J."/>
            <person name="Wang L."/>
            <person name="Fang L."/>
            <person name="Lei T."/>
            <person name="Chen C."/>
            <person name="Chen H."/>
            <person name="Xu Z."/>
            <person name="Li H."/>
            <person name="Huang H."/>
            <person name="Zhang F."/>
            <person name="Xu H."/>
            <person name="Li N."/>
            <person name="Zhao C."/>
            <person name="Li S."/>
            <person name="Dong L."/>
            <person name="Huang Y."/>
            <person name="Li L."/>
            <person name="Xi Y."/>
            <person name="Qi Q."/>
            <person name="Li W."/>
            <person name="Zhang B."/>
            <person name="Hu W."/>
            <person name="Zhang Y."/>
            <person name="Tian X."/>
            <person name="Jiao Y."/>
            <person name="Liang X."/>
            <person name="Jin J."/>
            <person name="Gao L."/>
            <person name="Zheng W."/>
            <person name="Hao B."/>
            <person name="Liu S."/>
            <person name="Wang W."/>
            <person name="Yuan L."/>
            <person name="Cao M."/>
            <person name="McDermott J."/>
            <person name="Samudrala R."/>
            <person name="Wang J."/>
            <person name="Wong G.K."/>
            <person name="Yang H."/>
        </authorList>
    </citation>
    <scope>NUCLEOTIDE SEQUENCE [LARGE SCALE GENOMIC DNA]</scope>
    <source>
        <strain evidence="3">cv. 93-11</strain>
    </source>
</reference>
<organism evidence="2 3">
    <name type="scientific">Oryza sativa subsp. indica</name>
    <name type="common">Rice</name>
    <dbReference type="NCBI Taxonomy" id="39946"/>
    <lineage>
        <taxon>Eukaryota</taxon>
        <taxon>Viridiplantae</taxon>
        <taxon>Streptophyta</taxon>
        <taxon>Embryophyta</taxon>
        <taxon>Tracheophyta</taxon>
        <taxon>Spermatophyta</taxon>
        <taxon>Magnoliopsida</taxon>
        <taxon>Liliopsida</taxon>
        <taxon>Poales</taxon>
        <taxon>Poaceae</taxon>
        <taxon>BOP clade</taxon>
        <taxon>Oryzoideae</taxon>
        <taxon>Oryzeae</taxon>
        <taxon>Oryzinae</taxon>
        <taxon>Oryza</taxon>
        <taxon>Oryza sativa</taxon>
    </lineage>
</organism>
<evidence type="ECO:0000256" key="1">
    <source>
        <dbReference type="SAM" id="MobiDB-lite"/>
    </source>
</evidence>
<accession>B8AES0</accession>
<name>B8AES0_ORYSI</name>
<dbReference type="Gramene" id="BGIOSGA008540-TA">
    <property type="protein sequence ID" value="BGIOSGA008540-PA"/>
    <property type="gene ID" value="BGIOSGA008540"/>
</dbReference>
<protein>
    <submittedName>
        <fullName evidence="2">Uncharacterized protein</fullName>
    </submittedName>
</protein>
<feature type="region of interest" description="Disordered" evidence="1">
    <location>
        <begin position="15"/>
        <end position="38"/>
    </location>
</feature>
<evidence type="ECO:0000313" key="3">
    <source>
        <dbReference type="Proteomes" id="UP000007015"/>
    </source>
</evidence>